<dbReference type="Proteomes" id="UP000039865">
    <property type="component" value="Unassembled WGS sequence"/>
</dbReference>
<gene>
    <name evidence="3" type="primary">Contig9896.g10584</name>
    <name evidence="3" type="ORF">STYLEM_10867</name>
</gene>
<keyword evidence="1" id="KW-0175">Coiled coil</keyword>
<dbReference type="EMBL" id="CCKQ01010326">
    <property type="protein sequence ID" value="CDW81843.1"/>
    <property type="molecule type" value="Genomic_DNA"/>
</dbReference>
<evidence type="ECO:0000313" key="3">
    <source>
        <dbReference type="EMBL" id="CDW81843.1"/>
    </source>
</evidence>
<reference evidence="3 4" key="1">
    <citation type="submission" date="2014-06" db="EMBL/GenBank/DDBJ databases">
        <authorList>
            <person name="Swart Estienne"/>
        </authorList>
    </citation>
    <scope>NUCLEOTIDE SEQUENCE [LARGE SCALE GENOMIC DNA]</scope>
    <source>
        <strain evidence="3 4">130c</strain>
    </source>
</reference>
<feature type="region of interest" description="Disordered" evidence="2">
    <location>
        <begin position="972"/>
        <end position="1004"/>
    </location>
</feature>
<feature type="region of interest" description="Disordered" evidence="2">
    <location>
        <begin position="637"/>
        <end position="656"/>
    </location>
</feature>
<sequence>MSFCRSSTNKSSYFADNNDEIPRFGPFNNEERRQYNRVQRYIIENRGTVLNSQQRRNIPIYLKGQTQYEEDPRSRTIYQTARLIRGKASPENESLFQRAKNFVSSVVQSITRLGDEDNREKSNSLAIRKQNFNDIEVETFDKQLDAVPIPQLFNQNALDQDQSMRDQHQQRRISIYRPQGFINQSQQPSQQAYLAKRKSRNQQYQEEEEQIEDINDNLAQTRQNPSKRLKLKHQQTDEEKILRQLLEQQNIKFQQLQETLVNLQQEQQNKSKKLEDKIESLKKSLVSNFSGQVKDKIVKVWKDGTDKFYQEAKSVMSNNSNMGDGYSVISGLSRSRSNSRDYLMNKSFMQTNNNANNNYTTYKRDISRSHSEFGGDLDEQLLDKNFNNTPQGTKTQLQKKFDEIQDSSKKSNLIQQKSVFFDNDRNGAISPIEQIKNAQPSDIFANTNLNVSSSKGKNESSQIMNQSPAFGLSSNLSTEKKQEEKQPILIDKPPSLDTDPSLKKPVAQKPSLFGNNNENEQNNKTESTFKAGSLFESKPSTSLFEDKKPASASIFSQSNLSTGSLFGQIKPVESTFKVPEAKQIETENKQEAPSLFKSMNEKKDNITIPPSIFSAKETETNKTSLFSNPIGEKPSLFAFSGNQNLTSTSKDKQEEKTEVKQSLNLFGATNKDSGNITATPSLFGNTGISQDKKEDMPTSLFTQAEKKTENEAKKDETKSITSNPLLSSMKANNPFLQPKQAANIFASIANDATSQQAPSLFGSNQSEVNNKSSVFGLVSIPKVGDEVTTNSFFSFGNNTQKPTDKPTNPFLTNQAQTTEKQNPFVQQVAPQTEKSNPFAKQGQQSNPFASAQPNPFTANNQQQNQPQSIFNQQIQTPSLFGQPLESQKTQLQSNPFAQVNQQPQNSLFAATQQNLFAQPQQASLFGGGIQQNSNPFVQNAGSLFQGQQAQSVQKPHFNTVSSSFFKQFQQSNLFGSPEKKKEDQDDGLFSMGSAGKNASGKKKK</sequence>
<feature type="region of interest" description="Disordered" evidence="2">
    <location>
        <begin position="449"/>
        <end position="524"/>
    </location>
</feature>
<organism evidence="3 4">
    <name type="scientific">Stylonychia lemnae</name>
    <name type="common">Ciliate</name>
    <dbReference type="NCBI Taxonomy" id="5949"/>
    <lineage>
        <taxon>Eukaryota</taxon>
        <taxon>Sar</taxon>
        <taxon>Alveolata</taxon>
        <taxon>Ciliophora</taxon>
        <taxon>Intramacronucleata</taxon>
        <taxon>Spirotrichea</taxon>
        <taxon>Stichotrichia</taxon>
        <taxon>Sporadotrichida</taxon>
        <taxon>Oxytrichidae</taxon>
        <taxon>Stylonychinae</taxon>
        <taxon>Stylonychia</taxon>
    </lineage>
</organism>
<evidence type="ECO:0000256" key="1">
    <source>
        <dbReference type="SAM" id="Coils"/>
    </source>
</evidence>
<evidence type="ECO:0000256" key="2">
    <source>
        <dbReference type="SAM" id="MobiDB-lite"/>
    </source>
</evidence>
<accession>A0A078ALW0</accession>
<protein>
    <submittedName>
        <fullName evidence="3">Uncharacterized protein</fullName>
    </submittedName>
</protein>
<evidence type="ECO:0000313" key="4">
    <source>
        <dbReference type="Proteomes" id="UP000039865"/>
    </source>
</evidence>
<feature type="compositionally biased region" description="Low complexity" evidence="2">
    <location>
        <begin position="851"/>
        <end position="865"/>
    </location>
</feature>
<name>A0A078ALW0_STYLE</name>
<dbReference type="InParanoid" id="A0A078ALW0"/>
<feature type="compositionally biased region" description="Polar residues" evidence="2">
    <location>
        <begin position="449"/>
        <end position="477"/>
    </location>
</feature>
<feature type="region of interest" description="Disordered" evidence="2">
    <location>
        <begin position="827"/>
        <end position="865"/>
    </location>
</feature>
<proteinExistence type="predicted"/>
<dbReference type="AlphaFoldDB" id="A0A078ALW0"/>
<feature type="region of interest" description="Disordered" evidence="2">
    <location>
        <begin position="677"/>
        <end position="698"/>
    </location>
</feature>
<feature type="compositionally biased region" description="Polar residues" evidence="2">
    <location>
        <begin position="677"/>
        <end position="689"/>
    </location>
</feature>
<keyword evidence="4" id="KW-1185">Reference proteome</keyword>
<feature type="coiled-coil region" evidence="1">
    <location>
        <begin position="194"/>
        <end position="284"/>
    </location>
</feature>